<feature type="region of interest" description="Disordered" evidence="1">
    <location>
        <begin position="266"/>
        <end position="287"/>
    </location>
</feature>
<dbReference type="eggNOG" id="ENOG502R9X9">
    <property type="taxonomic scope" value="Eukaryota"/>
</dbReference>
<evidence type="ECO:0000313" key="2">
    <source>
        <dbReference type="EMBL" id="EXF75868.1"/>
    </source>
</evidence>
<organism evidence="2 3">
    <name type="scientific">Colletotrichum fioriniae PJ7</name>
    <dbReference type="NCBI Taxonomy" id="1445577"/>
    <lineage>
        <taxon>Eukaryota</taxon>
        <taxon>Fungi</taxon>
        <taxon>Dikarya</taxon>
        <taxon>Ascomycota</taxon>
        <taxon>Pezizomycotina</taxon>
        <taxon>Sordariomycetes</taxon>
        <taxon>Hypocreomycetidae</taxon>
        <taxon>Glomerellales</taxon>
        <taxon>Glomerellaceae</taxon>
        <taxon>Colletotrichum</taxon>
        <taxon>Colletotrichum acutatum species complex</taxon>
    </lineage>
</organism>
<protein>
    <submittedName>
        <fullName evidence="2">Uncharacterized protein</fullName>
    </submittedName>
</protein>
<dbReference type="KEGG" id="cfj:CFIO01_11383"/>
<evidence type="ECO:0000313" key="3">
    <source>
        <dbReference type="Proteomes" id="UP000020467"/>
    </source>
</evidence>
<sequence>MLVMDSDASYSLLLDIIHHLLPAAPPSLRELTAAKGEAREGIPSLVRSSQPLFSQYKILSIFQSSLLFFLLNNPRSWTLKLSLLIAFLLEAKYHQPLPALPTISPRDKYLVVLVYLYSRLSTMEQIFGAEELERWLQEIRGQSSDRPYRVVQESLAWDLITALYHDNFAMVKERCAPDVMLLVDIQLPGQIFHGLEEIKQYFQENPGWVDEQMTIVDRLRITYPVEFFSTRDSCGGAFKQRRLIILDMNNNQKFVRIEMRPVGRKESIDPDAPIPQDGLGFGVDNSL</sequence>
<evidence type="ECO:0000256" key="1">
    <source>
        <dbReference type="SAM" id="MobiDB-lite"/>
    </source>
</evidence>
<dbReference type="AlphaFoldDB" id="A0A010RUF6"/>
<name>A0A010RUF6_9PEZI</name>
<reference evidence="2 3" key="1">
    <citation type="submission" date="2014-02" db="EMBL/GenBank/DDBJ databases">
        <title>The genome sequence of Colletotrichum fioriniae PJ7.</title>
        <authorList>
            <person name="Baroncelli R."/>
            <person name="Thon M.R."/>
        </authorList>
    </citation>
    <scope>NUCLEOTIDE SEQUENCE [LARGE SCALE GENOMIC DNA]</scope>
    <source>
        <strain evidence="2 3">PJ7</strain>
    </source>
</reference>
<proteinExistence type="predicted"/>
<dbReference type="HOGENOM" id="CLU_969802_0_0_1"/>
<dbReference type="Proteomes" id="UP000020467">
    <property type="component" value="Unassembled WGS sequence"/>
</dbReference>
<comment type="caution">
    <text evidence="2">The sequence shown here is derived from an EMBL/GenBank/DDBJ whole genome shotgun (WGS) entry which is preliminary data.</text>
</comment>
<accession>A0A010RUF6</accession>
<dbReference type="OrthoDB" id="4846923at2759"/>
<keyword evidence="3" id="KW-1185">Reference proteome</keyword>
<gene>
    <name evidence="2" type="ORF">CFIO01_11383</name>
</gene>
<dbReference type="EMBL" id="JARH01000875">
    <property type="protein sequence ID" value="EXF75868.1"/>
    <property type="molecule type" value="Genomic_DNA"/>
</dbReference>